<dbReference type="Gene3D" id="3.40.50.300">
    <property type="entry name" value="P-loop containing nucleotide triphosphate hydrolases"/>
    <property type="match status" value="1"/>
</dbReference>
<feature type="compositionally biased region" description="Polar residues" evidence="12">
    <location>
        <begin position="556"/>
        <end position="587"/>
    </location>
</feature>
<evidence type="ECO:0000256" key="12">
    <source>
        <dbReference type="SAM" id="MobiDB-lite"/>
    </source>
</evidence>
<dbReference type="InterPro" id="IPR003593">
    <property type="entry name" value="AAA+_ATPase"/>
</dbReference>
<feature type="domain" description="AAA+ ATPase" evidence="13">
    <location>
        <begin position="39"/>
        <end position="180"/>
    </location>
</feature>
<dbReference type="Proteomes" id="UP000188169">
    <property type="component" value="Unassembled WGS sequence"/>
</dbReference>
<name>A0A1R4EI93_9GAMM</name>
<dbReference type="Pfam" id="PF13177">
    <property type="entry name" value="DNA_pol3_delta2"/>
    <property type="match status" value="1"/>
</dbReference>
<dbReference type="GO" id="GO:0046872">
    <property type="term" value="F:metal ion binding"/>
    <property type="evidence" value="ECO:0007669"/>
    <property type="project" value="UniProtKB-KW"/>
</dbReference>
<dbReference type="InterPro" id="IPR001270">
    <property type="entry name" value="ClpA/B"/>
</dbReference>
<dbReference type="NCBIfam" id="TIGR02397">
    <property type="entry name" value="dnaX_nterm"/>
    <property type="match status" value="1"/>
</dbReference>
<dbReference type="CDD" id="cd18137">
    <property type="entry name" value="HLD_clamp_pol_III_gamma_tau"/>
    <property type="match status" value="1"/>
</dbReference>
<keyword evidence="8 11" id="KW-0067">ATP-binding</keyword>
<sequence length="738" mass="81255">MSQQYQVLARKYRPKNFHELVGQSHVSKALINAIDHNRLHHAYLFTGTRGVGKTTIARILSKCLNCETGVTSTPCGVCSSCVAIDQGRFIDLIEIDAASRTKVEDTRELIDNVPYAPTQGRYKVYLIDEVHMLSTHSFNALLKTLEEPPAHVKFLLATTDPQKLPITIISRCLQFVLRPLPQQALSDHIANLLTQEGIGFTQPALWQLANAAKGSVRDALSLTDQAIAFGQGALTDETVNDMLGLIDNADLVKLLLDIYQGNTESVSAHIEQMRAQMVDAGSMFDGLAELLHQIAMVQLLPNVALNVNDKQAEQIKQLGNTITADVLQLYYQIIIQGREQIKLANTPLQALEMCLLRLLAFRPLAINEVPTVAEPQVVAATATPEPVVPQQVEQTPQSEQLEQEIFEPPVQAVGEEVSDTPVHEAINEPPLVVETEAKADENPNNYQDFAPSTAESLGSQEITQTEDYKQDLEGYGPESGNTETQIESLDNQVESDASNLTDTATNNIDSESDSQLNALFTDKSDLKSLVPHRDTNPIQSVDAESDGITAEQQTFLETSETSSDQNQAPSSPTTNQSAKSETHSQLSAEDPRSLLKCAPMELVGEWTPEKWDYWLQTARDVGALAYDQLAMARQGVMTGEISGESVFKVAFDTKNMQSIFKHLANHLGEQFGAQVSIAVDTSLNSDNEDLLPQNRQKLREVKAKDYAKELLIQSPVMQRLIHDSKGEIVNLKLVTDAE</sequence>
<dbReference type="AlphaFoldDB" id="A0A1R4EI93"/>
<dbReference type="FunFam" id="1.10.8.60:FF:000013">
    <property type="entry name" value="DNA polymerase III subunit gamma/tau"/>
    <property type="match status" value="1"/>
</dbReference>
<evidence type="ECO:0000256" key="4">
    <source>
        <dbReference type="ARBA" id="ARBA00022705"/>
    </source>
</evidence>
<evidence type="ECO:0000259" key="13">
    <source>
        <dbReference type="SMART" id="SM00382"/>
    </source>
</evidence>
<dbReference type="InterPro" id="IPR027417">
    <property type="entry name" value="P-loop_NTPase"/>
</dbReference>
<evidence type="ECO:0000256" key="7">
    <source>
        <dbReference type="ARBA" id="ARBA00022833"/>
    </source>
</evidence>
<dbReference type="SUPFAM" id="SSF52540">
    <property type="entry name" value="P-loop containing nucleoside triphosphate hydrolases"/>
    <property type="match status" value="1"/>
</dbReference>
<dbReference type="EMBL" id="FUGD01000131">
    <property type="protein sequence ID" value="SJM38206.1"/>
    <property type="molecule type" value="Genomic_DNA"/>
</dbReference>
<evidence type="ECO:0000256" key="11">
    <source>
        <dbReference type="RuleBase" id="RU364063"/>
    </source>
</evidence>
<comment type="subunit">
    <text evidence="11">DNA polymerase III contains a core (composed of alpha, epsilon and theta chains) that associates with a tau subunit. This core dimerizes to form the POLIII' complex. PolIII' associates with the gamma complex (composed of gamma, delta, delta', psi and chi chains) and with the beta chain to form the complete DNA polymerase III complex.</text>
</comment>
<dbReference type="RefSeq" id="WP_077449568.1">
    <property type="nucleotide sequence ID" value="NZ_FUGD01000131.1"/>
</dbReference>
<dbReference type="EC" id="2.7.7.7" evidence="11"/>
<gene>
    <name evidence="11 14" type="primary">dnaX</name>
    <name evidence="14" type="ORF">A1019T_02196</name>
</gene>
<evidence type="ECO:0000256" key="6">
    <source>
        <dbReference type="ARBA" id="ARBA00022741"/>
    </source>
</evidence>
<evidence type="ECO:0000256" key="9">
    <source>
        <dbReference type="ARBA" id="ARBA00022932"/>
    </source>
</evidence>
<keyword evidence="3 11" id="KW-0548">Nucleotidyltransferase</keyword>
<dbReference type="NCBIfam" id="NF005942">
    <property type="entry name" value="PRK07994.1"/>
    <property type="match status" value="1"/>
</dbReference>
<dbReference type="OrthoDB" id="9810148at2"/>
<dbReference type="CDD" id="cd00009">
    <property type="entry name" value="AAA"/>
    <property type="match status" value="1"/>
</dbReference>
<feature type="region of interest" description="Disordered" evidence="12">
    <location>
        <begin position="442"/>
        <end position="461"/>
    </location>
</feature>
<comment type="function">
    <text evidence="11">DNA polymerase III is a complex, multichain enzyme responsible for most of the replicative synthesis in bacteria. This DNA polymerase also exhibits 3' to 5' exonuclease activity.</text>
</comment>
<evidence type="ECO:0000256" key="3">
    <source>
        <dbReference type="ARBA" id="ARBA00022695"/>
    </source>
</evidence>
<dbReference type="SMART" id="SM00382">
    <property type="entry name" value="AAA"/>
    <property type="match status" value="1"/>
</dbReference>
<dbReference type="GO" id="GO:0009360">
    <property type="term" value="C:DNA polymerase III complex"/>
    <property type="evidence" value="ECO:0007669"/>
    <property type="project" value="InterPro"/>
</dbReference>
<evidence type="ECO:0000313" key="15">
    <source>
        <dbReference type="Proteomes" id="UP000188169"/>
    </source>
</evidence>
<evidence type="ECO:0000256" key="1">
    <source>
        <dbReference type="ARBA" id="ARBA00006360"/>
    </source>
</evidence>
<evidence type="ECO:0000256" key="10">
    <source>
        <dbReference type="ARBA" id="ARBA00049244"/>
    </source>
</evidence>
<dbReference type="GO" id="GO:0005524">
    <property type="term" value="F:ATP binding"/>
    <property type="evidence" value="ECO:0007669"/>
    <property type="project" value="UniProtKB-KW"/>
</dbReference>
<keyword evidence="15" id="KW-1185">Reference proteome</keyword>
<dbReference type="InterPro" id="IPR050238">
    <property type="entry name" value="DNA_Rep/Repair_Clamp_Loader"/>
</dbReference>
<dbReference type="InterPro" id="IPR045085">
    <property type="entry name" value="HLD_clamp_pol_III_gamma_tau"/>
</dbReference>
<comment type="similarity">
    <text evidence="1 11">Belongs to the DnaX/STICHEL family.</text>
</comment>
<dbReference type="InterPro" id="IPR022754">
    <property type="entry name" value="DNA_pol_III_gamma-3"/>
</dbReference>
<keyword evidence="4 11" id="KW-0235">DNA replication</keyword>
<dbReference type="Gene3D" id="1.10.8.60">
    <property type="match status" value="1"/>
</dbReference>
<protein>
    <recommendedName>
        <fullName evidence="11">DNA polymerase III subunit gamma/tau</fullName>
        <ecNumber evidence="11">2.7.7.7</ecNumber>
    </recommendedName>
</protein>
<feature type="region of interest" description="Disordered" evidence="12">
    <location>
        <begin position="528"/>
        <end position="547"/>
    </location>
</feature>
<organism evidence="14 15">
    <name type="scientific">Psychrobacter pasteurii</name>
    <dbReference type="NCBI Taxonomy" id="1945520"/>
    <lineage>
        <taxon>Bacteria</taxon>
        <taxon>Pseudomonadati</taxon>
        <taxon>Pseudomonadota</taxon>
        <taxon>Gammaproteobacteria</taxon>
        <taxon>Moraxellales</taxon>
        <taxon>Moraxellaceae</taxon>
        <taxon>Psychrobacter</taxon>
    </lineage>
</organism>
<dbReference type="Pfam" id="PF22608">
    <property type="entry name" value="DNAX_ATPase_lid"/>
    <property type="match status" value="1"/>
</dbReference>
<keyword evidence="6 11" id="KW-0547">Nucleotide-binding</keyword>
<dbReference type="STRING" id="1945520.A1019T_02196"/>
<dbReference type="NCBIfam" id="NF004046">
    <property type="entry name" value="PRK05563.1"/>
    <property type="match status" value="1"/>
</dbReference>
<evidence type="ECO:0000256" key="2">
    <source>
        <dbReference type="ARBA" id="ARBA00022679"/>
    </source>
</evidence>
<dbReference type="FunFam" id="3.40.50.300:FF:000014">
    <property type="entry name" value="DNA polymerase III subunit gamma/tau"/>
    <property type="match status" value="1"/>
</dbReference>
<dbReference type="Gene3D" id="1.20.272.10">
    <property type="match status" value="1"/>
</dbReference>
<keyword evidence="2 11" id="KW-0808">Transferase</keyword>
<dbReference type="GO" id="GO:0006261">
    <property type="term" value="P:DNA-templated DNA replication"/>
    <property type="evidence" value="ECO:0007669"/>
    <property type="project" value="TreeGrafter"/>
</dbReference>
<evidence type="ECO:0000256" key="8">
    <source>
        <dbReference type="ARBA" id="ARBA00022840"/>
    </source>
</evidence>
<dbReference type="InterPro" id="IPR008921">
    <property type="entry name" value="DNA_pol3_clamp-load_cplx_C"/>
</dbReference>
<reference evidence="15" key="1">
    <citation type="submission" date="2017-02" db="EMBL/GenBank/DDBJ databases">
        <authorList>
            <person name="Mornico D."/>
        </authorList>
    </citation>
    <scope>NUCLEOTIDE SEQUENCE [LARGE SCALE GENOMIC DNA]</scope>
</reference>
<keyword evidence="5" id="KW-0479">Metal-binding</keyword>
<dbReference type="PRINTS" id="PR00300">
    <property type="entry name" value="CLPPROTEASEA"/>
</dbReference>
<dbReference type="PANTHER" id="PTHR11669">
    <property type="entry name" value="REPLICATION FACTOR C / DNA POLYMERASE III GAMMA-TAU SUBUNIT"/>
    <property type="match status" value="1"/>
</dbReference>
<dbReference type="GO" id="GO:0003887">
    <property type="term" value="F:DNA-directed DNA polymerase activity"/>
    <property type="evidence" value="ECO:0007669"/>
    <property type="project" value="UniProtKB-KW"/>
</dbReference>
<keyword evidence="9 11" id="KW-0239">DNA-directed DNA polymerase</keyword>
<dbReference type="InterPro" id="IPR012763">
    <property type="entry name" value="DNA_pol_III_sug/sutau_N"/>
</dbReference>
<evidence type="ECO:0000313" key="14">
    <source>
        <dbReference type="EMBL" id="SJM38206.1"/>
    </source>
</evidence>
<proteinExistence type="inferred from homology"/>
<dbReference type="Pfam" id="PF12169">
    <property type="entry name" value="DNA_pol3_gamma3"/>
    <property type="match status" value="1"/>
</dbReference>
<feature type="region of interest" description="Disordered" evidence="12">
    <location>
        <begin position="556"/>
        <end position="592"/>
    </location>
</feature>
<accession>A0A1R4EI93</accession>
<comment type="catalytic activity">
    <reaction evidence="10 11">
        <text>DNA(n) + a 2'-deoxyribonucleoside 5'-triphosphate = DNA(n+1) + diphosphate</text>
        <dbReference type="Rhea" id="RHEA:22508"/>
        <dbReference type="Rhea" id="RHEA-COMP:17339"/>
        <dbReference type="Rhea" id="RHEA-COMP:17340"/>
        <dbReference type="ChEBI" id="CHEBI:33019"/>
        <dbReference type="ChEBI" id="CHEBI:61560"/>
        <dbReference type="ChEBI" id="CHEBI:173112"/>
        <dbReference type="EC" id="2.7.7.7"/>
    </reaction>
</comment>
<keyword evidence="7" id="KW-0862">Zinc</keyword>
<dbReference type="GO" id="GO:0003677">
    <property type="term" value="F:DNA binding"/>
    <property type="evidence" value="ECO:0007669"/>
    <property type="project" value="InterPro"/>
</dbReference>
<dbReference type="PANTHER" id="PTHR11669:SF0">
    <property type="entry name" value="PROTEIN STICHEL-LIKE 2"/>
    <property type="match status" value="1"/>
</dbReference>
<dbReference type="SUPFAM" id="SSF48019">
    <property type="entry name" value="post-AAA+ oligomerization domain-like"/>
    <property type="match status" value="1"/>
</dbReference>
<evidence type="ECO:0000256" key="5">
    <source>
        <dbReference type="ARBA" id="ARBA00022723"/>
    </source>
</evidence>